<dbReference type="Proteomes" id="UP000789570">
    <property type="component" value="Unassembled WGS sequence"/>
</dbReference>
<protein>
    <submittedName>
        <fullName evidence="2">8695_t:CDS:1</fullName>
    </submittedName>
</protein>
<dbReference type="OrthoDB" id="2438948at2759"/>
<name>A0A9N8YT35_9GLOM</name>
<dbReference type="AlphaFoldDB" id="A0A9N8YT35"/>
<dbReference type="EMBL" id="CAJVPQ010000088">
    <property type="protein sequence ID" value="CAG8444740.1"/>
    <property type="molecule type" value="Genomic_DNA"/>
</dbReference>
<comment type="caution">
    <text evidence="2">The sequence shown here is derived from an EMBL/GenBank/DDBJ whole genome shotgun (WGS) entry which is preliminary data.</text>
</comment>
<reference evidence="2" key="1">
    <citation type="submission" date="2021-06" db="EMBL/GenBank/DDBJ databases">
        <authorList>
            <person name="Kallberg Y."/>
            <person name="Tangrot J."/>
            <person name="Rosling A."/>
        </authorList>
    </citation>
    <scope>NUCLEOTIDE SEQUENCE</scope>
    <source>
        <strain evidence="2">UK204</strain>
    </source>
</reference>
<feature type="region of interest" description="Disordered" evidence="1">
    <location>
        <begin position="1"/>
        <end position="52"/>
    </location>
</feature>
<proteinExistence type="predicted"/>
<evidence type="ECO:0000256" key="1">
    <source>
        <dbReference type="SAM" id="MobiDB-lite"/>
    </source>
</evidence>
<feature type="compositionally biased region" description="Basic and acidic residues" evidence="1">
    <location>
        <begin position="19"/>
        <end position="31"/>
    </location>
</feature>
<keyword evidence="3" id="KW-1185">Reference proteome</keyword>
<feature type="compositionally biased region" description="Polar residues" evidence="1">
    <location>
        <begin position="1"/>
        <end position="18"/>
    </location>
</feature>
<accession>A0A9N8YT35</accession>
<gene>
    <name evidence="2" type="ORF">FCALED_LOCUS812</name>
</gene>
<evidence type="ECO:0000313" key="3">
    <source>
        <dbReference type="Proteomes" id="UP000789570"/>
    </source>
</evidence>
<sequence length="109" mass="12682">MKRYFSAQSFTKGNQKQSKLTDEASSNERSDLSTSSGVKRSKNRSSPDLKWMDNRNDAYKKYIAFSTYSDLYQLIDFHKNNSEVMKLYDTLKALQLSSLLSKEQLQLYT</sequence>
<evidence type="ECO:0000313" key="2">
    <source>
        <dbReference type="EMBL" id="CAG8444740.1"/>
    </source>
</evidence>
<organism evidence="2 3">
    <name type="scientific">Funneliformis caledonium</name>
    <dbReference type="NCBI Taxonomy" id="1117310"/>
    <lineage>
        <taxon>Eukaryota</taxon>
        <taxon>Fungi</taxon>
        <taxon>Fungi incertae sedis</taxon>
        <taxon>Mucoromycota</taxon>
        <taxon>Glomeromycotina</taxon>
        <taxon>Glomeromycetes</taxon>
        <taxon>Glomerales</taxon>
        <taxon>Glomeraceae</taxon>
        <taxon>Funneliformis</taxon>
    </lineage>
</organism>